<evidence type="ECO:0000313" key="3">
    <source>
        <dbReference type="Proteomes" id="UP000824250"/>
    </source>
</evidence>
<evidence type="ECO:0000256" key="1">
    <source>
        <dbReference type="SAM" id="Phobius"/>
    </source>
</evidence>
<dbReference type="Pfam" id="PF12787">
    <property type="entry name" value="EcsC"/>
    <property type="match status" value="1"/>
</dbReference>
<dbReference type="PANTHER" id="PTHR41260">
    <property type="entry name" value="PROTEIN ECSC"/>
    <property type="match status" value="1"/>
</dbReference>
<reference evidence="2" key="2">
    <citation type="journal article" date="2021" name="PeerJ">
        <title>Extensive microbial diversity within the chicken gut microbiome revealed by metagenomics and culture.</title>
        <authorList>
            <person name="Gilroy R."/>
            <person name="Ravi A."/>
            <person name="Getino M."/>
            <person name="Pursley I."/>
            <person name="Horton D.L."/>
            <person name="Alikhan N.F."/>
            <person name="Baker D."/>
            <person name="Gharbi K."/>
            <person name="Hall N."/>
            <person name="Watson M."/>
            <person name="Adriaenssens E.M."/>
            <person name="Foster-Nyarko E."/>
            <person name="Jarju S."/>
            <person name="Secka A."/>
            <person name="Antonio M."/>
            <person name="Oren A."/>
            <person name="Chaudhuri R.R."/>
            <person name="La Ragione R."/>
            <person name="Hildebrand F."/>
            <person name="Pallen M.J."/>
        </authorList>
    </citation>
    <scope>NUCLEOTIDE SEQUENCE</scope>
    <source>
        <strain evidence="2">CHK180-2868</strain>
    </source>
</reference>
<dbReference type="PANTHER" id="PTHR41260:SF1">
    <property type="entry name" value="PROTEIN ECSC"/>
    <property type="match status" value="1"/>
</dbReference>
<dbReference type="AlphaFoldDB" id="A0A9D1A4L8"/>
<keyword evidence="1" id="KW-0472">Membrane</keyword>
<dbReference type="EMBL" id="DVGC01000047">
    <property type="protein sequence ID" value="HIR05976.1"/>
    <property type="molecule type" value="Genomic_DNA"/>
</dbReference>
<feature type="transmembrane region" description="Helical" evidence="1">
    <location>
        <begin position="116"/>
        <end position="144"/>
    </location>
</feature>
<reference evidence="2" key="1">
    <citation type="submission" date="2020-10" db="EMBL/GenBank/DDBJ databases">
        <authorList>
            <person name="Gilroy R."/>
        </authorList>
    </citation>
    <scope>NUCLEOTIDE SEQUENCE</scope>
    <source>
        <strain evidence="2">CHK180-2868</strain>
    </source>
</reference>
<protein>
    <submittedName>
        <fullName evidence="2">EcsC family protein</fullName>
    </submittedName>
</protein>
<gene>
    <name evidence="2" type="ORF">IAB28_08445</name>
</gene>
<dbReference type="Proteomes" id="UP000824250">
    <property type="component" value="Unassembled WGS sequence"/>
</dbReference>
<keyword evidence="1" id="KW-1133">Transmembrane helix</keyword>
<sequence length="264" mass="30208">MKFGRKRPAPVELEWEKVCRKEERWIEKRMTRKEPLLEKRLENLVPASLKETLDGAFCKAFRLIFDKGGGVVEKTLQKEKRQQDFLINQYANEIRQSRRSLRAFSKKAASSGRKNLFISGASGVGMGVLGIGIPDVPVFIGMALKAIYETALDYGFTYESEEERYFILLLISGAMSHGTDLLELSRRADEYMESVSLPEHYSRSEQIRQTAAVLSEELLLMKFIQGIPLVGAAGGVFDAVWMKQITEYAELKYRKRFLMTVFKE</sequence>
<proteinExistence type="predicted"/>
<comment type="caution">
    <text evidence="2">The sequence shown here is derived from an EMBL/GenBank/DDBJ whole genome shotgun (WGS) entry which is preliminary data.</text>
</comment>
<accession>A0A9D1A4L8</accession>
<organism evidence="2 3">
    <name type="scientific">Candidatus Copromonas faecavium</name>
    <name type="common">nom. illeg.</name>
    <dbReference type="NCBI Taxonomy" id="2840740"/>
    <lineage>
        <taxon>Bacteria</taxon>
        <taxon>Bacillati</taxon>
        <taxon>Bacillota</taxon>
        <taxon>Clostridia</taxon>
        <taxon>Lachnospirales</taxon>
        <taxon>Lachnospiraceae</taxon>
        <taxon>Candidatus Copromonas (nom. illeg.)</taxon>
    </lineage>
</organism>
<keyword evidence="1" id="KW-0812">Transmembrane</keyword>
<evidence type="ECO:0000313" key="2">
    <source>
        <dbReference type="EMBL" id="HIR05976.1"/>
    </source>
</evidence>
<name>A0A9D1A4L8_9FIRM</name>
<dbReference type="InterPro" id="IPR024787">
    <property type="entry name" value="EcsC"/>
</dbReference>